<protein>
    <submittedName>
        <fullName evidence="1">Uncharacterized protein</fullName>
    </submittedName>
</protein>
<gene>
    <name evidence="1" type="ORF">IMSHALPRED_006510</name>
</gene>
<dbReference type="OrthoDB" id="3940621at2759"/>
<accession>A0A8H3EJR9</accession>
<sequence length="313" mass="35559">MGNRSNKRMRVEGIVTKLKTALTHAKRTTPLGDLSLLPPEIRDEIYRHLLPQNKYYWTSPLTPSGFYDHDPYFYRNLERNEPTILWLSKDIKEEAMSLFYLDGTVVFRYGIEDLGSLVPQHFSADNMNNIEIFYDASLPAMDSGDEMVMNHNTSVSYGFAKAGPLNSFRGDTITRKSIHIVLALCKWWRYATKMQTSPLFDALKELTGFETVTLSLAAAVAGHYVDDDDWWPKDEEWEGLYTGFGSVLHEMSISLEPSLGKSSAVSELEPQEIIDDCLSGLMYRSGIRDVVFHPRSHHAAIAKAKKEKRLVLA</sequence>
<proteinExistence type="predicted"/>
<reference evidence="1" key="1">
    <citation type="submission" date="2021-03" db="EMBL/GenBank/DDBJ databases">
        <authorList>
            <person name="Tagirdzhanova G."/>
        </authorList>
    </citation>
    <scope>NUCLEOTIDE SEQUENCE</scope>
</reference>
<dbReference type="Proteomes" id="UP000664534">
    <property type="component" value="Unassembled WGS sequence"/>
</dbReference>
<name>A0A8H3EJR9_9LECA</name>
<comment type="caution">
    <text evidence="1">The sequence shown here is derived from an EMBL/GenBank/DDBJ whole genome shotgun (WGS) entry which is preliminary data.</text>
</comment>
<dbReference type="EMBL" id="CAJPDT010000004">
    <property type="protein sequence ID" value="CAF9907834.1"/>
    <property type="molecule type" value="Genomic_DNA"/>
</dbReference>
<organism evidence="1 2">
    <name type="scientific">Imshaugia aleurites</name>
    <dbReference type="NCBI Taxonomy" id="172621"/>
    <lineage>
        <taxon>Eukaryota</taxon>
        <taxon>Fungi</taxon>
        <taxon>Dikarya</taxon>
        <taxon>Ascomycota</taxon>
        <taxon>Pezizomycotina</taxon>
        <taxon>Lecanoromycetes</taxon>
        <taxon>OSLEUM clade</taxon>
        <taxon>Lecanoromycetidae</taxon>
        <taxon>Lecanorales</taxon>
        <taxon>Lecanorineae</taxon>
        <taxon>Parmeliaceae</taxon>
        <taxon>Imshaugia</taxon>
    </lineage>
</organism>
<evidence type="ECO:0000313" key="2">
    <source>
        <dbReference type="Proteomes" id="UP000664534"/>
    </source>
</evidence>
<evidence type="ECO:0000313" key="1">
    <source>
        <dbReference type="EMBL" id="CAF9907834.1"/>
    </source>
</evidence>
<dbReference type="AlphaFoldDB" id="A0A8H3EJR9"/>
<keyword evidence="2" id="KW-1185">Reference proteome</keyword>